<proteinExistence type="predicted"/>
<sequence length="82" mass="9558">MVQIITNNALVCKAVKLLIEVEFPHLFWTPCVVHTLDLRVKNICTTKNIDGNEVVFNECRWIFYVIDDASFIKTFIMTHSTR</sequence>
<evidence type="ECO:0000313" key="3">
    <source>
        <dbReference type="Proteomes" id="UP000075243"/>
    </source>
</evidence>
<name>A0A151RMB9_CAJCA</name>
<feature type="domain" description="DUF659" evidence="1">
    <location>
        <begin position="2"/>
        <end position="70"/>
    </location>
</feature>
<evidence type="ECO:0000259" key="1">
    <source>
        <dbReference type="Pfam" id="PF04937"/>
    </source>
</evidence>
<dbReference type="InterPro" id="IPR007021">
    <property type="entry name" value="DUF659"/>
</dbReference>
<protein>
    <recommendedName>
        <fullName evidence="1">DUF659 domain-containing protein</fullName>
    </recommendedName>
</protein>
<dbReference type="OMA" id="NECRWIF"/>
<dbReference type="EMBL" id="KQ483656">
    <property type="protein sequence ID" value="KYP43699.1"/>
    <property type="molecule type" value="Genomic_DNA"/>
</dbReference>
<dbReference type="Gramene" id="C.cajan_33662.t">
    <property type="protein sequence ID" value="C.cajan_33662.t.cds1"/>
    <property type="gene ID" value="C.cajan_33662"/>
</dbReference>
<dbReference type="AlphaFoldDB" id="A0A151RMB9"/>
<keyword evidence="3" id="KW-1185">Reference proteome</keyword>
<evidence type="ECO:0000313" key="2">
    <source>
        <dbReference type="EMBL" id="KYP43699.1"/>
    </source>
</evidence>
<gene>
    <name evidence="2" type="ORF">KK1_034827</name>
</gene>
<accession>A0A151RMB9</accession>
<dbReference type="Pfam" id="PF04937">
    <property type="entry name" value="DUF659"/>
    <property type="match status" value="1"/>
</dbReference>
<dbReference type="Proteomes" id="UP000075243">
    <property type="component" value="Unassembled WGS sequence"/>
</dbReference>
<reference evidence="2" key="1">
    <citation type="journal article" date="2012" name="Nat. Biotechnol.">
        <title>Draft genome sequence of pigeonpea (Cajanus cajan), an orphan legume crop of resource-poor farmers.</title>
        <authorList>
            <person name="Varshney R.K."/>
            <person name="Chen W."/>
            <person name="Li Y."/>
            <person name="Bharti A.K."/>
            <person name="Saxena R.K."/>
            <person name="Schlueter J.A."/>
            <person name="Donoghue M.T."/>
            <person name="Azam S."/>
            <person name="Fan G."/>
            <person name="Whaley A.M."/>
            <person name="Farmer A.D."/>
            <person name="Sheridan J."/>
            <person name="Iwata A."/>
            <person name="Tuteja R."/>
            <person name="Penmetsa R.V."/>
            <person name="Wu W."/>
            <person name="Upadhyaya H.D."/>
            <person name="Yang S.P."/>
            <person name="Shah T."/>
            <person name="Saxena K.B."/>
            <person name="Michael T."/>
            <person name="McCombie W.R."/>
            <person name="Yang B."/>
            <person name="Zhang G."/>
            <person name="Yang H."/>
            <person name="Wang J."/>
            <person name="Spillane C."/>
            <person name="Cook D.R."/>
            <person name="May G.D."/>
            <person name="Xu X."/>
            <person name="Jackson S.A."/>
        </authorList>
    </citation>
    <scope>NUCLEOTIDE SEQUENCE [LARGE SCALE GENOMIC DNA]</scope>
</reference>
<organism evidence="2 3">
    <name type="scientific">Cajanus cajan</name>
    <name type="common">Pigeon pea</name>
    <name type="synonym">Cajanus indicus</name>
    <dbReference type="NCBI Taxonomy" id="3821"/>
    <lineage>
        <taxon>Eukaryota</taxon>
        <taxon>Viridiplantae</taxon>
        <taxon>Streptophyta</taxon>
        <taxon>Embryophyta</taxon>
        <taxon>Tracheophyta</taxon>
        <taxon>Spermatophyta</taxon>
        <taxon>Magnoliopsida</taxon>
        <taxon>eudicotyledons</taxon>
        <taxon>Gunneridae</taxon>
        <taxon>Pentapetalae</taxon>
        <taxon>rosids</taxon>
        <taxon>fabids</taxon>
        <taxon>Fabales</taxon>
        <taxon>Fabaceae</taxon>
        <taxon>Papilionoideae</taxon>
        <taxon>50 kb inversion clade</taxon>
        <taxon>NPAAA clade</taxon>
        <taxon>indigoferoid/millettioid clade</taxon>
        <taxon>Phaseoleae</taxon>
        <taxon>Cajanus</taxon>
    </lineage>
</organism>